<gene>
    <name evidence="1" type="ORF">MSG28_014643</name>
</gene>
<organism evidence="1 2">
    <name type="scientific">Choristoneura fumiferana</name>
    <name type="common">Spruce budworm moth</name>
    <name type="synonym">Archips fumiferana</name>
    <dbReference type="NCBI Taxonomy" id="7141"/>
    <lineage>
        <taxon>Eukaryota</taxon>
        <taxon>Metazoa</taxon>
        <taxon>Ecdysozoa</taxon>
        <taxon>Arthropoda</taxon>
        <taxon>Hexapoda</taxon>
        <taxon>Insecta</taxon>
        <taxon>Pterygota</taxon>
        <taxon>Neoptera</taxon>
        <taxon>Endopterygota</taxon>
        <taxon>Lepidoptera</taxon>
        <taxon>Glossata</taxon>
        <taxon>Ditrysia</taxon>
        <taxon>Tortricoidea</taxon>
        <taxon>Tortricidae</taxon>
        <taxon>Tortricinae</taxon>
        <taxon>Choristoneura</taxon>
    </lineage>
</organism>
<accession>A0ACC0JSB4</accession>
<evidence type="ECO:0000313" key="2">
    <source>
        <dbReference type="Proteomes" id="UP001064048"/>
    </source>
</evidence>
<protein>
    <submittedName>
        <fullName evidence="1">Uncharacterized protein</fullName>
    </submittedName>
</protein>
<dbReference type="Proteomes" id="UP001064048">
    <property type="component" value="Chromosome 26"/>
</dbReference>
<evidence type="ECO:0000313" key="1">
    <source>
        <dbReference type="EMBL" id="KAI8426993.1"/>
    </source>
</evidence>
<reference evidence="1 2" key="1">
    <citation type="journal article" date="2022" name="Genome Biol. Evol.">
        <title>The Spruce Budworm Genome: Reconstructing the Evolutionary History of Antifreeze Proteins.</title>
        <authorList>
            <person name="Beliveau C."/>
            <person name="Gagne P."/>
            <person name="Picq S."/>
            <person name="Vernygora O."/>
            <person name="Keeling C.I."/>
            <person name="Pinkney K."/>
            <person name="Doucet D."/>
            <person name="Wen F."/>
            <person name="Johnston J.S."/>
            <person name="Maaroufi H."/>
            <person name="Boyle B."/>
            <person name="Laroche J."/>
            <person name="Dewar K."/>
            <person name="Juretic N."/>
            <person name="Blackburn G."/>
            <person name="Nisole A."/>
            <person name="Brunet B."/>
            <person name="Brandao M."/>
            <person name="Lumley L."/>
            <person name="Duan J."/>
            <person name="Quan G."/>
            <person name="Lucarotti C.J."/>
            <person name="Roe A.D."/>
            <person name="Sperling F.A.H."/>
            <person name="Levesque R.C."/>
            <person name="Cusson M."/>
        </authorList>
    </citation>
    <scope>NUCLEOTIDE SEQUENCE [LARGE SCALE GENOMIC DNA]</scope>
    <source>
        <strain evidence="1">Glfc:IPQL:Cfum</strain>
    </source>
</reference>
<sequence>MKFIIFSVLLTLGSSNAYKILCIFPVPSRSHDNLGQGFVKPLLKAGHEVTWVTPFPDKNKPQKGLTIIGVSETQDITNKVDPLIMRKWSIATLNAFGRNISVAAATNPAVQAALVNEKFDAVITENFFSDLQSGFAAVQQAPWLLLCGSVLHASAEALVDDVRSAPLIPNLLSDFPIPMNLWQRLANTFVVGLIVLGGWLDIGPNEVDYKQIFGPLAEKRGVVLPPYSEVIYNISVLFVNSHPSIAPAQSLPPNVVDIAGYHIESHHAPLPKDLQELMDKSTQGVIYFSMGSVVKAAGIPQQTRKDIIRIFGALPYTVLWKFEEHLEGLPKNVHIRPWMPQPAILAHPNTKLFITHGGLLSTLEAIQAGVPLLVVPVFGDQPGNARRAERAGYAVSVPFSADMGEKLKAALDEVLGDDRYYKKAKFLSRLFNNRPAPPSKMIAHYVELAIETQGAYHIRSTTRFYKWYERYMLDQLAVLAIALFVIYKLLKLALQRAWKLITGQKTQKQKKH</sequence>
<proteinExistence type="predicted"/>
<name>A0ACC0JSB4_CHOFU</name>
<comment type="caution">
    <text evidence="1">The sequence shown here is derived from an EMBL/GenBank/DDBJ whole genome shotgun (WGS) entry which is preliminary data.</text>
</comment>
<keyword evidence="2" id="KW-1185">Reference proteome</keyword>
<dbReference type="EMBL" id="CM046126">
    <property type="protein sequence ID" value="KAI8426993.1"/>
    <property type="molecule type" value="Genomic_DNA"/>
</dbReference>